<gene>
    <name evidence="1" type="ORF">Oscil6304_1766</name>
</gene>
<accession>K9TFW4</accession>
<reference evidence="1 2" key="1">
    <citation type="submission" date="2012-06" db="EMBL/GenBank/DDBJ databases">
        <title>Finished chromosome of genome of Oscillatoria acuminata PCC 6304.</title>
        <authorList>
            <consortium name="US DOE Joint Genome Institute"/>
            <person name="Gugger M."/>
            <person name="Coursin T."/>
            <person name="Rippka R."/>
            <person name="Tandeau De Marsac N."/>
            <person name="Huntemann M."/>
            <person name="Wei C.-L."/>
            <person name="Han J."/>
            <person name="Detter J.C."/>
            <person name="Han C."/>
            <person name="Tapia R."/>
            <person name="Davenport K."/>
            <person name="Daligault H."/>
            <person name="Erkkila T."/>
            <person name="Gu W."/>
            <person name="Munk A.C.C."/>
            <person name="Teshima H."/>
            <person name="Xu Y."/>
            <person name="Chain P."/>
            <person name="Chen A."/>
            <person name="Krypides N."/>
            <person name="Mavromatis K."/>
            <person name="Markowitz V."/>
            <person name="Szeto E."/>
            <person name="Ivanova N."/>
            <person name="Mikhailova N."/>
            <person name="Ovchinnikova G."/>
            <person name="Pagani I."/>
            <person name="Pati A."/>
            <person name="Goodwin L."/>
            <person name="Peters L."/>
            <person name="Pitluck S."/>
            <person name="Woyke T."/>
            <person name="Kerfeld C."/>
        </authorList>
    </citation>
    <scope>NUCLEOTIDE SEQUENCE [LARGE SCALE GENOMIC DNA]</scope>
    <source>
        <strain evidence="1 2">PCC 6304</strain>
    </source>
</reference>
<name>K9TFW4_9CYAN</name>
<dbReference type="AlphaFoldDB" id="K9TFW4"/>
<dbReference type="InParanoid" id="K9TFW4"/>
<dbReference type="Proteomes" id="UP000010367">
    <property type="component" value="Chromosome"/>
</dbReference>
<protein>
    <submittedName>
        <fullName evidence="1">Uncharacterized protein</fullName>
    </submittedName>
</protein>
<dbReference type="RefSeq" id="WP_015148089.1">
    <property type="nucleotide sequence ID" value="NC_019693.1"/>
</dbReference>
<keyword evidence="2" id="KW-1185">Reference proteome</keyword>
<dbReference type="KEGG" id="oac:Oscil6304_1766"/>
<dbReference type="EMBL" id="CP003607">
    <property type="protein sequence ID" value="AFY81445.1"/>
    <property type="molecule type" value="Genomic_DNA"/>
</dbReference>
<dbReference type="HOGENOM" id="CLU_2992331_0_0_3"/>
<proteinExistence type="predicted"/>
<evidence type="ECO:0000313" key="2">
    <source>
        <dbReference type="Proteomes" id="UP000010367"/>
    </source>
</evidence>
<sequence length="57" mass="5836">MFDTSFIQDFKLPAAFAGQMGATTLATGIATAGEGYGIYEAGMGLADGSKLLKKPGF</sequence>
<evidence type="ECO:0000313" key="1">
    <source>
        <dbReference type="EMBL" id="AFY81445.1"/>
    </source>
</evidence>
<organism evidence="1 2">
    <name type="scientific">Oscillatoria acuminata PCC 6304</name>
    <dbReference type="NCBI Taxonomy" id="56110"/>
    <lineage>
        <taxon>Bacteria</taxon>
        <taxon>Bacillati</taxon>
        <taxon>Cyanobacteriota</taxon>
        <taxon>Cyanophyceae</taxon>
        <taxon>Oscillatoriophycideae</taxon>
        <taxon>Oscillatoriales</taxon>
        <taxon>Oscillatoriaceae</taxon>
        <taxon>Oscillatoria</taxon>
    </lineage>
</organism>